<keyword evidence="2" id="KW-1185">Reference proteome</keyword>
<dbReference type="EMBL" id="JBFTWV010000222">
    <property type="protein sequence ID" value="KAL2783638.1"/>
    <property type="molecule type" value="Genomic_DNA"/>
</dbReference>
<accession>A0ABR4FK62</accession>
<comment type="caution">
    <text evidence="1">The sequence shown here is derived from an EMBL/GenBank/DDBJ whole genome shotgun (WGS) entry which is preliminary data.</text>
</comment>
<name>A0ABR4FK62_9EURO</name>
<organism evidence="1 2">
    <name type="scientific">Aspergillus keveii</name>
    <dbReference type="NCBI Taxonomy" id="714993"/>
    <lineage>
        <taxon>Eukaryota</taxon>
        <taxon>Fungi</taxon>
        <taxon>Dikarya</taxon>
        <taxon>Ascomycota</taxon>
        <taxon>Pezizomycotina</taxon>
        <taxon>Eurotiomycetes</taxon>
        <taxon>Eurotiomycetidae</taxon>
        <taxon>Eurotiales</taxon>
        <taxon>Aspergillaceae</taxon>
        <taxon>Aspergillus</taxon>
        <taxon>Aspergillus subgen. Nidulantes</taxon>
    </lineage>
</organism>
<gene>
    <name evidence="1" type="ORF">BJX66DRAFT_119261</name>
</gene>
<protein>
    <submittedName>
        <fullName evidence="1">Uncharacterized protein</fullName>
    </submittedName>
</protein>
<proteinExistence type="predicted"/>
<evidence type="ECO:0000313" key="2">
    <source>
        <dbReference type="Proteomes" id="UP001610563"/>
    </source>
</evidence>
<sequence>MSSLPHMRCMMRGGYLGPFTPRTNYDALKRLMLKSDAGCTALVAGSARAELYPLFNLSKTTRLSDVQAPICMFHSYAHGMIIVTSTYQMHNYCRICNFDLFSLSAPQNTSHSANKLGKTWLTGRHQPTANSVQRRPNSPCSVSTLLKRRAVVLWPRVLACQPTDTSQAGGCSLQQALSAVLHEVLLMFAHYLILICAGETMAPSFSPNLRTVHFSTLGMHAHRPPGVA</sequence>
<dbReference type="Proteomes" id="UP001610563">
    <property type="component" value="Unassembled WGS sequence"/>
</dbReference>
<evidence type="ECO:0000313" key="1">
    <source>
        <dbReference type="EMBL" id="KAL2783638.1"/>
    </source>
</evidence>
<reference evidence="1 2" key="1">
    <citation type="submission" date="2024-07" db="EMBL/GenBank/DDBJ databases">
        <title>Section-level genome sequencing and comparative genomics of Aspergillus sections Usti and Cavernicolus.</title>
        <authorList>
            <consortium name="Lawrence Berkeley National Laboratory"/>
            <person name="Nybo J.L."/>
            <person name="Vesth T.C."/>
            <person name="Theobald S."/>
            <person name="Frisvad J.C."/>
            <person name="Larsen T.O."/>
            <person name="Kjaerboelling I."/>
            <person name="Rothschild-Mancinelli K."/>
            <person name="Lyhne E.K."/>
            <person name="Kogle M.E."/>
            <person name="Barry K."/>
            <person name="Clum A."/>
            <person name="Na H."/>
            <person name="Ledsgaard L."/>
            <person name="Lin J."/>
            <person name="Lipzen A."/>
            <person name="Kuo A."/>
            <person name="Riley R."/>
            <person name="Mondo S."/>
            <person name="Labutti K."/>
            <person name="Haridas S."/>
            <person name="Pangalinan J."/>
            <person name="Salamov A.A."/>
            <person name="Simmons B.A."/>
            <person name="Magnuson J.K."/>
            <person name="Chen J."/>
            <person name="Drula E."/>
            <person name="Henrissat B."/>
            <person name="Wiebenga A."/>
            <person name="Lubbers R.J."/>
            <person name="Gomes A.C."/>
            <person name="Makela M.R."/>
            <person name="Stajich J."/>
            <person name="Grigoriev I.V."/>
            <person name="Mortensen U.H."/>
            <person name="De Vries R.P."/>
            <person name="Baker S.E."/>
            <person name="Andersen M.R."/>
        </authorList>
    </citation>
    <scope>NUCLEOTIDE SEQUENCE [LARGE SCALE GENOMIC DNA]</scope>
    <source>
        <strain evidence="1 2">CBS 209.92</strain>
    </source>
</reference>